<protein>
    <recommendedName>
        <fullName evidence="1">Integrase catalytic domain-containing protein</fullName>
    </recommendedName>
</protein>
<sequence>MEQLGADLFPYKGKDLILFVDRFLGYPFVKELRSSATKKILSFLKTLIHLFGALAVIRADSGPQFRSKFEEFCHAHSIKLETSSPYHPESNGLAEVSVREVKRLLKKCAQTGQDFHQQLAACRCLPLTAGLSPAEAFLGRRPRSSILTLSTPLPDLAAFSAKQALAAAGRRHQDCTILPMPTPGLQGTGWPFKTPTLSAGLTTGQLSSLTMDAKRSATSDSCAPCHHLSLPSQPHEPPFRCQLHRLLPRLLLPALSTSIEPLIVSTYKILGSSSAFADRGLNIGLKFMAQKWQQHHDHFIALYFWSLEVHYWHD</sequence>
<comment type="caution">
    <text evidence="2">The sequence shown here is derived from an EMBL/GenBank/DDBJ whole genome shotgun (WGS) entry which is preliminary data.</text>
</comment>
<evidence type="ECO:0000259" key="1">
    <source>
        <dbReference type="PROSITE" id="PS50994"/>
    </source>
</evidence>
<name>A0A553P6T0_TIGCA</name>
<gene>
    <name evidence="2" type="ORF">TCAL_16914</name>
</gene>
<reference evidence="2 3" key="1">
    <citation type="journal article" date="2018" name="Nat. Ecol. Evol.">
        <title>Genomic signatures of mitonuclear coevolution across populations of Tigriopus californicus.</title>
        <authorList>
            <person name="Barreto F.S."/>
            <person name="Watson E.T."/>
            <person name="Lima T.G."/>
            <person name="Willett C.S."/>
            <person name="Edmands S."/>
            <person name="Li W."/>
            <person name="Burton R.S."/>
        </authorList>
    </citation>
    <scope>NUCLEOTIDE SEQUENCE [LARGE SCALE GENOMIC DNA]</scope>
    <source>
        <strain evidence="2 3">San Diego</strain>
    </source>
</reference>
<dbReference type="InterPro" id="IPR036397">
    <property type="entry name" value="RNaseH_sf"/>
</dbReference>
<evidence type="ECO:0000313" key="3">
    <source>
        <dbReference type="Proteomes" id="UP000318571"/>
    </source>
</evidence>
<dbReference type="PANTHER" id="PTHR37984:SF7">
    <property type="entry name" value="INTEGRASE CATALYTIC DOMAIN-CONTAINING PROTEIN"/>
    <property type="match status" value="1"/>
</dbReference>
<feature type="domain" description="Integrase catalytic" evidence="1">
    <location>
        <begin position="1"/>
        <end position="160"/>
    </location>
</feature>
<dbReference type="GO" id="GO:0015074">
    <property type="term" value="P:DNA integration"/>
    <property type="evidence" value="ECO:0007669"/>
    <property type="project" value="InterPro"/>
</dbReference>
<dbReference type="Proteomes" id="UP000318571">
    <property type="component" value="Chromosome 3"/>
</dbReference>
<keyword evidence="3" id="KW-1185">Reference proteome</keyword>
<dbReference type="PANTHER" id="PTHR37984">
    <property type="entry name" value="PROTEIN CBG26694"/>
    <property type="match status" value="1"/>
</dbReference>
<dbReference type="AlphaFoldDB" id="A0A553P6T0"/>
<proteinExistence type="predicted"/>
<dbReference type="STRING" id="6832.A0A553P6T0"/>
<dbReference type="InterPro" id="IPR012337">
    <property type="entry name" value="RNaseH-like_sf"/>
</dbReference>
<dbReference type="SUPFAM" id="SSF53098">
    <property type="entry name" value="Ribonuclease H-like"/>
    <property type="match status" value="1"/>
</dbReference>
<evidence type="ECO:0000313" key="2">
    <source>
        <dbReference type="EMBL" id="TRY73403.1"/>
    </source>
</evidence>
<dbReference type="EMBL" id="VCGU01000007">
    <property type="protein sequence ID" value="TRY73403.1"/>
    <property type="molecule type" value="Genomic_DNA"/>
</dbReference>
<dbReference type="Gene3D" id="3.30.420.10">
    <property type="entry name" value="Ribonuclease H-like superfamily/Ribonuclease H"/>
    <property type="match status" value="1"/>
</dbReference>
<organism evidence="2 3">
    <name type="scientific">Tigriopus californicus</name>
    <name type="common">Marine copepod</name>
    <dbReference type="NCBI Taxonomy" id="6832"/>
    <lineage>
        <taxon>Eukaryota</taxon>
        <taxon>Metazoa</taxon>
        <taxon>Ecdysozoa</taxon>
        <taxon>Arthropoda</taxon>
        <taxon>Crustacea</taxon>
        <taxon>Multicrustacea</taxon>
        <taxon>Hexanauplia</taxon>
        <taxon>Copepoda</taxon>
        <taxon>Harpacticoida</taxon>
        <taxon>Harpacticidae</taxon>
        <taxon>Tigriopus</taxon>
    </lineage>
</organism>
<dbReference type="InterPro" id="IPR001584">
    <property type="entry name" value="Integrase_cat-core"/>
</dbReference>
<accession>A0A553P6T0</accession>
<dbReference type="GO" id="GO:0003676">
    <property type="term" value="F:nucleic acid binding"/>
    <property type="evidence" value="ECO:0007669"/>
    <property type="project" value="InterPro"/>
</dbReference>
<dbReference type="PROSITE" id="PS50994">
    <property type="entry name" value="INTEGRASE"/>
    <property type="match status" value="1"/>
</dbReference>
<dbReference type="OMA" id="DSCAPCH"/>
<dbReference type="InterPro" id="IPR050951">
    <property type="entry name" value="Retrovirus_Pol_polyprotein"/>
</dbReference>